<dbReference type="Proteomes" id="UP001147760">
    <property type="component" value="Unassembled WGS sequence"/>
</dbReference>
<comment type="caution">
    <text evidence="5">The sequence shown here is derived from an EMBL/GenBank/DDBJ whole genome shotgun (WGS) entry which is preliminary data.</text>
</comment>
<dbReference type="OrthoDB" id="10257492at2759"/>
<dbReference type="Gene3D" id="1.10.600.10">
    <property type="entry name" value="Farnesyl Diphosphate Synthase"/>
    <property type="match status" value="1"/>
</dbReference>
<dbReference type="InterPro" id="IPR039702">
    <property type="entry name" value="FPS1-like"/>
</dbReference>
<evidence type="ECO:0000313" key="6">
    <source>
        <dbReference type="Proteomes" id="UP001147760"/>
    </source>
</evidence>
<dbReference type="InterPro" id="IPR008949">
    <property type="entry name" value="Isoprenoid_synthase_dom_sf"/>
</dbReference>
<keyword evidence="6" id="KW-1185">Reference proteome</keyword>
<evidence type="ECO:0000256" key="2">
    <source>
        <dbReference type="ARBA" id="ARBA00022679"/>
    </source>
</evidence>
<keyword evidence="3" id="KW-0479">Metal-binding</keyword>
<organism evidence="5 6">
    <name type="scientific">Penicillium desertorum</name>
    <dbReference type="NCBI Taxonomy" id="1303715"/>
    <lineage>
        <taxon>Eukaryota</taxon>
        <taxon>Fungi</taxon>
        <taxon>Dikarya</taxon>
        <taxon>Ascomycota</taxon>
        <taxon>Pezizomycotina</taxon>
        <taxon>Eurotiomycetes</taxon>
        <taxon>Eurotiomycetidae</taxon>
        <taxon>Eurotiales</taxon>
        <taxon>Aspergillaceae</taxon>
        <taxon>Penicillium</taxon>
    </lineage>
</organism>
<dbReference type="GO" id="GO:0046872">
    <property type="term" value="F:metal ion binding"/>
    <property type="evidence" value="ECO:0007669"/>
    <property type="project" value="UniProtKB-KW"/>
</dbReference>
<dbReference type="EMBL" id="JAPWDO010000005">
    <property type="protein sequence ID" value="KAJ5471477.1"/>
    <property type="molecule type" value="Genomic_DNA"/>
</dbReference>
<evidence type="ECO:0000256" key="3">
    <source>
        <dbReference type="ARBA" id="ARBA00022723"/>
    </source>
</evidence>
<dbReference type="GO" id="GO:0046165">
    <property type="term" value="P:alcohol biosynthetic process"/>
    <property type="evidence" value="ECO:0007669"/>
    <property type="project" value="UniProtKB-ARBA"/>
</dbReference>
<proteinExistence type="predicted"/>
<accession>A0A9W9WPU3</accession>
<dbReference type="PANTHER" id="PTHR11525">
    <property type="entry name" value="FARNESYL-PYROPHOSPHATE SYNTHETASE"/>
    <property type="match status" value="1"/>
</dbReference>
<dbReference type="PROSITE" id="PS00723">
    <property type="entry name" value="POLYPRENYL_SYNTHASE_1"/>
    <property type="match status" value="1"/>
</dbReference>
<protein>
    <submittedName>
        <fullName evidence="5">Uncharacterized protein</fullName>
    </submittedName>
</protein>
<dbReference type="InterPro" id="IPR000092">
    <property type="entry name" value="Polyprenyl_synt"/>
</dbReference>
<dbReference type="AlphaFoldDB" id="A0A9W9WPU3"/>
<dbReference type="SUPFAM" id="SSF48576">
    <property type="entry name" value="Terpenoid synthases"/>
    <property type="match status" value="1"/>
</dbReference>
<evidence type="ECO:0000256" key="4">
    <source>
        <dbReference type="ARBA" id="ARBA00022842"/>
    </source>
</evidence>
<dbReference type="GO" id="GO:0045337">
    <property type="term" value="P:farnesyl diphosphate biosynthetic process"/>
    <property type="evidence" value="ECO:0007669"/>
    <property type="project" value="TreeGrafter"/>
</dbReference>
<dbReference type="Pfam" id="PF00348">
    <property type="entry name" value="polyprenyl_synt"/>
    <property type="match status" value="1"/>
</dbReference>
<dbReference type="GO" id="GO:0005737">
    <property type="term" value="C:cytoplasm"/>
    <property type="evidence" value="ECO:0007669"/>
    <property type="project" value="TreeGrafter"/>
</dbReference>
<keyword evidence="4" id="KW-0460">Magnesium</keyword>
<name>A0A9W9WPU3_9EURO</name>
<reference evidence="5" key="1">
    <citation type="submission" date="2022-12" db="EMBL/GenBank/DDBJ databases">
        <authorList>
            <person name="Petersen C."/>
        </authorList>
    </citation>
    <scope>NUCLEOTIDE SEQUENCE</scope>
    <source>
        <strain evidence="5">IBT 17660</strain>
    </source>
</reference>
<evidence type="ECO:0000313" key="5">
    <source>
        <dbReference type="EMBL" id="KAJ5471477.1"/>
    </source>
</evidence>
<comment type="cofactor">
    <cofactor evidence="1">
        <name>Mg(2+)</name>
        <dbReference type="ChEBI" id="CHEBI:18420"/>
    </cofactor>
</comment>
<keyword evidence="2" id="KW-0808">Transferase</keyword>
<evidence type="ECO:0000256" key="1">
    <source>
        <dbReference type="ARBA" id="ARBA00001946"/>
    </source>
</evidence>
<dbReference type="InterPro" id="IPR033749">
    <property type="entry name" value="Polyprenyl_synt_CS"/>
</dbReference>
<dbReference type="GO" id="GO:0043386">
    <property type="term" value="P:mycotoxin biosynthetic process"/>
    <property type="evidence" value="ECO:0007669"/>
    <property type="project" value="UniProtKB-ARBA"/>
</dbReference>
<dbReference type="PANTHER" id="PTHR11525:SF0">
    <property type="entry name" value="FARNESYL PYROPHOSPHATE SYNTHASE"/>
    <property type="match status" value="1"/>
</dbReference>
<dbReference type="GO" id="GO:0004337">
    <property type="term" value="F:(2E,6E)-farnesyl diphosphate synthase activity"/>
    <property type="evidence" value="ECO:0007669"/>
    <property type="project" value="TreeGrafter"/>
</dbReference>
<sequence length="109" mass="12546">MTNTNKLQVVLPSLLTDIEESLIQKGTPKPHVDRFLNCLKANIEGGKLNRDLSHALLHRPLIDIEFEHLSILGWLTELFQAVYLMWDDIMDGSETRRGKPCWHRQQTVG</sequence>
<dbReference type="GO" id="GO:0004161">
    <property type="term" value="F:dimethylallyltranstransferase activity"/>
    <property type="evidence" value="ECO:0007669"/>
    <property type="project" value="TreeGrafter"/>
</dbReference>
<reference evidence="5" key="2">
    <citation type="journal article" date="2023" name="IMA Fungus">
        <title>Comparative genomic study of the Penicillium genus elucidates a diverse pangenome and 15 lateral gene transfer events.</title>
        <authorList>
            <person name="Petersen C."/>
            <person name="Sorensen T."/>
            <person name="Nielsen M.R."/>
            <person name="Sondergaard T.E."/>
            <person name="Sorensen J.L."/>
            <person name="Fitzpatrick D.A."/>
            <person name="Frisvad J.C."/>
            <person name="Nielsen K.L."/>
        </authorList>
    </citation>
    <scope>NUCLEOTIDE SEQUENCE</scope>
    <source>
        <strain evidence="5">IBT 17660</strain>
    </source>
</reference>
<gene>
    <name evidence="5" type="ORF">N7530_008834</name>
</gene>